<dbReference type="GO" id="GO:0046872">
    <property type="term" value="F:metal ion binding"/>
    <property type="evidence" value="ECO:0007669"/>
    <property type="project" value="UniProtKB-KW"/>
</dbReference>
<evidence type="ECO:0000256" key="11">
    <source>
        <dbReference type="ARBA" id="ARBA00032901"/>
    </source>
</evidence>
<dbReference type="Gene3D" id="2.20.25.10">
    <property type="match status" value="1"/>
</dbReference>
<organism evidence="14 15">
    <name type="scientific">Galleria mellonella</name>
    <name type="common">Greater wax moth</name>
    <dbReference type="NCBI Taxonomy" id="7137"/>
    <lineage>
        <taxon>Eukaryota</taxon>
        <taxon>Metazoa</taxon>
        <taxon>Ecdysozoa</taxon>
        <taxon>Arthropoda</taxon>
        <taxon>Hexapoda</taxon>
        <taxon>Insecta</taxon>
        <taxon>Pterygota</taxon>
        <taxon>Neoptera</taxon>
        <taxon>Endopterygota</taxon>
        <taxon>Lepidoptera</taxon>
        <taxon>Glossata</taxon>
        <taxon>Ditrysia</taxon>
        <taxon>Pyraloidea</taxon>
        <taxon>Pyralidae</taxon>
        <taxon>Galleriinae</taxon>
        <taxon>Galleria</taxon>
    </lineage>
</organism>
<keyword evidence="10" id="KW-0862">Zinc</keyword>
<dbReference type="SMART" id="SM00460">
    <property type="entry name" value="TGc"/>
    <property type="match status" value="1"/>
</dbReference>
<dbReference type="SUPFAM" id="SSF54001">
    <property type="entry name" value="Cysteine proteinases"/>
    <property type="match status" value="1"/>
</dbReference>
<name>A0A6J1X7Y8_GALME</name>
<evidence type="ECO:0000259" key="13">
    <source>
        <dbReference type="PROSITE" id="PS51398"/>
    </source>
</evidence>
<dbReference type="Pfam" id="PF01841">
    <property type="entry name" value="Transglut_core"/>
    <property type="match status" value="1"/>
</dbReference>
<evidence type="ECO:0000256" key="2">
    <source>
        <dbReference type="ARBA" id="ARBA00001947"/>
    </source>
</evidence>
<evidence type="ECO:0000256" key="10">
    <source>
        <dbReference type="ARBA" id="ARBA00022833"/>
    </source>
</evidence>
<dbReference type="SUPFAM" id="SSF49785">
    <property type="entry name" value="Galactose-binding domain-like"/>
    <property type="match status" value="1"/>
</dbReference>
<dbReference type="KEGG" id="gmw:113521624"/>
<dbReference type="Gene3D" id="2.60.120.1020">
    <property type="entry name" value="Peptide N glycanase, PAW domain"/>
    <property type="match status" value="1"/>
</dbReference>
<dbReference type="SUPFAM" id="SSF143503">
    <property type="entry name" value="PUG domain-like"/>
    <property type="match status" value="1"/>
</dbReference>
<evidence type="ECO:0000256" key="8">
    <source>
        <dbReference type="ARBA" id="ARBA00022723"/>
    </source>
</evidence>
<dbReference type="InterPro" id="IPR036339">
    <property type="entry name" value="PUB-like_dom_sf"/>
</dbReference>
<evidence type="ECO:0000256" key="4">
    <source>
        <dbReference type="ARBA" id="ARBA00009390"/>
    </source>
</evidence>
<gene>
    <name evidence="15" type="primary">LOC113521624</name>
</gene>
<keyword evidence="9" id="KW-0378">Hydrolase</keyword>
<evidence type="ECO:0000256" key="6">
    <source>
        <dbReference type="ARBA" id="ARBA00018546"/>
    </source>
</evidence>
<dbReference type="GO" id="GO:0005829">
    <property type="term" value="C:cytosol"/>
    <property type="evidence" value="ECO:0007669"/>
    <property type="project" value="TreeGrafter"/>
</dbReference>
<comment type="catalytic activity">
    <reaction evidence="1">
        <text>Hydrolysis of an N(4)-(acetyl-beta-D-glucosaminyl)asparagine residue in which the glucosamine residue may be further glycosylated, to yield a (substituted) N-acetyl-beta-D-glucosaminylamine and a peptide containing an aspartate residue.</text>
        <dbReference type="EC" id="3.5.1.52"/>
    </reaction>
</comment>
<evidence type="ECO:0000256" key="3">
    <source>
        <dbReference type="ARBA" id="ARBA00004496"/>
    </source>
</evidence>
<dbReference type="PROSITE" id="PS51398">
    <property type="entry name" value="PAW"/>
    <property type="match status" value="1"/>
</dbReference>
<dbReference type="InterPro" id="IPR002931">
    <property type="entry name" value="Transglutaminase-like"/>
</dbReference>
<dbReference type="FunCoup" id="A0A6J1X7Y8">
    <property type="interactions" value="1981"/>
</dbReference>
<feature type="domain" description="PAW" evidence="13">
    <location>
        <begin position="422"/>
        <end position="618"/>
    </location>
</feature>
<dbReference type="PANTHER" id="PTHR12143">
    <property type="entry name" value="PEPTIDE N-GLYCANASE PNGASE -RELATED"/>
    <property type="match status" value="1"/>
</dbReference>
<keyword evidence="8" id="KW-0479">Metal-binding</keyword>
<dbReference type="InterPro" id="IPR038680">
    <property type="entry name" value="PAW_sf"/>
</dbReference>
<evidence type="ECO:0000256" key="1">
    <source>
        <dbReference type="ARBA" id="ARBA00001650"/>
    </source>
</evidence>
<dbReference type="PANTHER" id="PTHR12143:SF19">
    <property type="entry name" value="PEPTIDE-N(4)-(N-ACETYL-BETA-GLUCOSAMINYL)ASPARAGINE AMIDASE"/>
    <property type="match status" value="1"/>
</dbReference>
<comment type="cofactor">
    <cofactor evidence="2">
        <name>Zn(2+)</name>
        <dbReference type="ChEBI" id="CHEBI:29105"/>
    </cofactor>
</comment>
<dbReference type="AlphaFoldDB" id="A0A6J1X7Y8"/>
<evidence type="ECO:0000313" key="14">
    <source>
        <dbReference type="Proteomes" id="UP001652740"/>
    </source>
</evidence>
<dbReference type="Gene3D" id="1.20.58.2190">
    <property type="match status" value="1"/>
</dbReference>
<comment type="subcellular location">
    <subcellularLocation>
        <location evidence="3">Cytoplasm</location>
    </subcellularLocation>
</comment>
<reference evidence="15" key="1">
    <citation type="submission" date="2025-08" db="UniProtKB">
        <authorList>
            <consortium name="RefSeq"/>
        </authorList>
    </citation>
    <scope>IDENTIFICATION</scope>
    <source>
        <tissue evidence="15">Whole larvae</tissue>
    </source>
</reference>
<dbReference type="Gene3D" id="3.10.620.30">
    <property type="match status" value="1"/>
</dbReference>
<dbReference type="InterPro" id="IPR008979">
    <property type="entry name" value="Galactose-bd-like_sf"/>
</dbReference>
<proteinExistence type="inferred from homology"/>
<dbReference type="RefSeq" id="XP_026763010.2">
    <property type="nucleotide sequence ID" value="XM_026907209.3"/>
</dbReference>
<dbReference type="InterPro" id="IPR038765">
    <property type="entry name" value="Papain-like_cys_pep_sf"/>
</dbReference>
<evidence type="ECO:0000256" key="9">
    <source>
        <dbReference type="ARBA" id="ARBA00022801"/>
    </source>
</evidence>
<evidence type="ECO:0000313" key="15">
    <source>
        <dbReference type="RefSeq" id="XP_026763010.2"/>
    </source>
</evidence>
<dbReference type="GO" id="GO:0005634">
    <property type="term" value="C:nucleus"/>
    <property type="evidence" value="ECO:0007669"/>
    <property type="project" value="TreeGrafter"/>
</dbReference>
<dbReference type="EC" id="3.5.1.52" evidence="5"/>
<evidence type="ECO:0000256" key="7">
    <source>
        <dbReference type="ARBA" id="ARBA00022490"/>
    </source>
</evidence>
<dbReference type="GO" id="GO:0006516">
    <property type="term" value="P:glycoprotein catabolic process"/>
    <property type="evidence" value="ECO:0007669"/>
    <property type="project" value="InterPro"/>
</dbReference>
<dbReference type="GO" id="GO:0000224">
    <property type="term" value="F:peptide-N4-(N-acetyl-beta-glucosaminyl)asparagine amidase activity"/>
    <property type="evidence" value="ECO:0007669"/>
    <property type="project" value="UniProtKB-EC"/>
</dbReference>
<evidence type="ECO:0000256" key="5">
    <source>
        <dbReference type="ARBA" id="ARBA00012158"/>
    </source>
</evidence>
<dbReference type="InterPro" id="IPR006588">
    <property type="entry name" value="Peptide_N_glycanase_PAW_dom"/>
</dbReference>
<dbReference type="Proteomes" id="UP001652740">
    <property type="component" value="Unplaced"/>
</dbReference>
<keyword evidence="7" id="KW-0963">Cytoplasm</keyword>
<dbReference type="Pfam" id="PF04721">
    <property type="entry name" value="PAW"/>
    <property type="match status" value="1"/>
</dbReference>
<dbReference type="InterPro" id="IPR050883">
    <property type="entry name" value="PNGase"/>
</dbReference>
<dbReference type="InParanoid" id="A0A6J1X7Y8"/>
<evidence type="ECO:0000256" key="12">
    <source>
        <dbReference type="PROSITE-ProRule" id="PRU00731"/>
    </source>
</evidence>
<accession>A0A6J1X7Y8</accession>
<dbReference type="GeneID" id="113521624"/>
<keyword evidence="14" id="KW-1185">Reference proteome</keyword>
<sequence length="618" mass="71818">MEDMARLALVEQSVRDSDKFSEILYELLRHINSILENPHDYDLRTITGDFLKKCLEYEALNDYLKYVGFQPVADTLTFPKEQSLNKVRIAQVTIERKLCFCYGPLDQSKKSIKSTKSQPQTKKMKLTPANILKTMNPLLLKIQSLFNNMIKYEDEELQDLARRQIPIVTLQLMAIDRVRERQRKIKTGEFKGHDLPFDIALLMELINWFKYKFFSWVDKPPCEGCGGETVFAGTSLLKTETETCNLELYECHKCERETEFPRYNDLRTLLRSRRGRCGEWAGCFTLLSRALGYDTRYVYDVTDHVWCEVYDYDSNKWLHVDPCEAVMDAPLTYSHGWGKKLSYVIGVSRDDLQDITWRYTTNHKEVLKRRNLCDEMELILGIMALREHRQRQVSDARRRYLAKRALEELVQLMVERKPEDKEMHGRITGSKDWREKRGEIGNVKHSHTFEFTQPGNYSIRYYPGTDKYRISGDSGEDELVVGWEAGAYERKGVFRKTELDWRQVYLAREPDTDHGSVSWRLNTNSEHVFKALTVQASTTVFETGHVDWKIKFDEKDAVSAKFSESPTTFNADFTTAVISVELTGGTGDVAWQHAQIFRQSLDAKSSGFEILATVAKKQ</sequence>
<comment type="similarity">
    <text evidence="4 12">Belongs to the transglutaminase-like superfamily. PNGase family.</text>
</comment>
<protein>
    <recommendedName>
        <fullName evidence="6">Peptide-N(4)-(N-acetyl-beta-glucosaminyl)asparagine amidase</fullName>
        <ecNumber evidence="5">3.5.1.52</ecNumber>
    </recommendedName>
    <alternativeName>
        <fullName evidence="11">Peptide:N-glycanase</fullName>
    </alternativeName>
</protein>